<evidence type="ECO:0000256" key="1">
    <source>
        <dbReference type="ARBA" id="ARBA00005251"/>
    </source>
</evidence>
<dbReference type="GO" id="GO:0006412">
    <property type="term" value="P:translation"/>
    <property type="evidence" value="ECO:0007669"/>
    <property type="project" value="InterPro"/>
</dbReference>
<evidence type="ECO:0000256" key="2">
    <source>
        <dbReference type="ARBA" id="ARBA00022980"/>
    </source>
</evidence>
<dbReference type="FunFam" id="3.30.230.10:FF:000001">
    <property type="entry name" value="30S ribosomal protein S9"/>
    <property type="match status" value="1"/>
</dbReference>
<comment type="similarity">
    <text evidence="1 6">Belongs to the universal ribosomal protein uS9 family.</text>
</comment>
<gene>
    <name evidence="8" type="primary">MRPS9_2</name>
    <name evidence="8" type="ORF">LTR82_006940</name>
</gene>
<dbReference type="InterPro" id="IPR000754">
    <property type="entry name" value="Ribosomal_uS9"/>
</dbReference>
<keyword evidence="2 6" id="KW-0689">Ribosomal protein</keyword>
<evidence type="ECO:0000313" key="8">
    <source>
        <dbReference type="EMBL" id="KAK0321968.1"/>
    </source>
</evidence>
<evidence type="ECO:0000256" key="4">
    <source>
        <dbReference type="ARBA" id="ARBA00039318"/>
    </source>
</evidence>
<dbReference type="GO" id="GO:0003723">
    <property type="term" value="F:RNA binding"/>
    <property type="evidence" value="ECO:0007669"/>
    <property type="project" value="TreeGrafter"/>
</dbReference>
<dbReference type="PROSITE" id="PS00360">
    <property type="entry name" value="RIBOSOMAL_S9"/>
    <property type="match status" value="1"/>
</dbReference>
<dbReference type="GO" id="GO:0003735">
    <property type="term" value="F:structural constituent of ribosome"/>
    <property type="evidence" value="ECO:0007669"/>
    <property type="project" value="InterPro"/>
</dbReference>
<dbReference type="Proteomes" id="UP001168146">
    <property type="component" value="Unassembled WGS sequence"/>
</dbReference>
<comment type="caution">
    <text evidence="8">The sequence shown here is derived from an EMBL/GenBank/DDBJ whole genome shotgun (WGS) entry which is preliminary data.</text>
</comment>
<dbReference type="EMBL" id="JASUXU010000018">
    <property type="protein sequence ID" value="KAK0321968.1"/>
    <property type="molecule type" value="Genomic_DNA"/>
</dbReference>
<evidence type="ECO:0000313" key="9">
    <source>
        <dbReference type="Proteomes" id="UP001168146"/>
    </source>
</evidence>
<dbReference type="Gene3D" id="3.30.230.10">
    <property type="match status" value="1"/>
</dbReference>
<feature type="region of interest" description="Disordered" evidence="7">
    <location>
        <begin position="92"/>
        <end position="127"/>
    </location>
</feature>
<evidence type="ECO:0000256" key="7">
    <source>
        <dbReference type="SAM" id="MobiDB-lite"/>
    </source>
</evidence>
<evidence type="ECO:0000256" key="6">
    <source>
        <dbReference type="RuleBase" id="RU003815"/>
    </source>
</evidence>
<dbReference type="InterPro" id="IPR020568">
    <property type="entry name" value="Ribosomal_Su5_D2-typ_SF"/>
</dbReference>
<dbReference type="SUPFAM" id="SSF54211">
    <property type="entry name" value="Ribosomal protein S5 domain 2-like"/>
    <property type="match status" value="1"/>
</dbReference>
<dbReference type="InterPro" id="IPR020574">
    <property type="entry name" value="Ribosomal_uS9_CS"/>
</dbReference>
<name>A0AAN6FTC3_9PEZI</name>
<keyword evidence="3 6" id="KW-0687">Ribonucleoprotein</keyword>
<dbReference type="PANTHER" id="PTHR21569:SF1">
    <property type="entry name" value="SMALL RIBOSOMAL SUBUNIT PROTEIN US9M"/>
    <property type="match status" value="1"/>
</dbReference>
<dbReference type="InterPro" id="IPR014721">
    <property type="entry name" value="Ribsml_uS5_D2-typ_fold_subgr"/>
</dbReference>
<evidence type="ECO:0000256" key="3">
    <source>
        <dbReference type="ARBA" id="ARBA00023274"/>
    </source>
</evidence>
<accession>A0AAN6FTC3</accession>
<proteinExistence type="inferred from homology"/>
<dbReference type="GO" id="GO:0005763">
    <property type="term" value="C:mitochondrial small ribosomal subunit"/>
    <property type="evidence" value="ECO:0007669"/>
    <property type="project" value="TreeGrafter"/>
</dbReference>
<dbReference type="PANTHER" id="PTHR21569">
    <property type="entry name" value="RIBOSOMAL PROTEIN S9"/>
    <property type="match status" value="1"/>
</dbReference>
<organism evidence="8 9">
    <name type="scientific">Friedmanniomyces endolithicus</name>
    <dbReference type="NCBI Taxonomy" id="329885"/>
    <lineage>
        <taxon>Eukaryota</taxon>
        <taxon>Fungi</taxon>
        <taxon>Dikarya</taxon>
        <taxon>Ascomycota</taxon>
        <taxon>Pezizomycotina</taxon>
        <taxon>Dothideomycetes</taxon>
        <taxon>Dothideomycetidae</taxon>
        <taxon>Mycosphaerellales</taxon>
        <taxon>Teratosphaeriaceae</taxon>
        <taxon>Friedmanniomyces</taxon>
    </lineage>
</organism>
<dbReference type="AlphaFoldDB" id="A0AAN6FTC3"/>
<evidence type="ECO:0000256" key="5">
    <source>
        <dbReference type="ARBA" id="ARBA00042623"/>
    </source>
</evidence>
<dbReference type="InterPro" id="IPR023035">
    <property type="entry name" value="Ribosomal_uS9_bac/plastid"/>
</dbReference>
<dbReference type="NCBIfam" id="NF001099">
    <property type="entry name" value="PRK00132.1"/>
    <property type="match status" value="1"/>
</dbReference>
<reference evidence="8" key="1">
    <citation type="submission" date="2021-12" db="EMBL/GenBank/DDBJ databases">
        <title>Black yeast isolated from Biological Soil Crust.</title>
        <authorList>
            <person name="Kurbessoian T."/>
        </authorList>
    </citation>
    <scope>NUCLEOTIDE SEQUENCE</scope>
    <source>
        <strain evidence="8">CCFEE 5208</strain>
    </source>
</reference>
<sequence>MDVSDRAPSSASCSGGKDCNPQAPTIFELHARNSCDTFSQHPAMESPFLRRCVRAAAHTHRHIRRRPQTQQCRYYAVPTDSQGDLLAAPPIRLDSRSDYGNSQPRAQFLDDDYRRKNRRRDNDEDNREVDLHSLRIVPSSPSYFTATPQYTDDLLHLSTLSRRHKLLPVLAPGQAPRIAWKTIDQYKTELAEPVRAKGYNALLKLLKQLNYIHPSLMPEEVKTTLETFKRDVQPYLNVPKPITVDAYGVSVAAGRRKSSSAKAYLVEGTGECMINGRTLFQYFGRLHDRESAVWALKSTQRLDKYNVWALTKGGGTTGQAEAITLAVAKALMAHEPDLRPALRRAGCVTRNPKRVERKKPGRLKAGKMPTWVKR</sequence>
<dbReference type="Pfam" id="PF00380">
    <property type="entry name" value="Ribosomal_S9"/>
    <property type="match status" value="1"/>
</dbReference>
<protein>
    <recommendedName>
        <fullName evidence="4">Small ribosomal subunit protein uS9m</fullName>
    </recommendedName>
    <alternativeName>
        <fullName evidence="5">37S ribosomal protein S9, mitochondrial</fullName>
    </alternativeName>
</protein>